<dbReference type="InterPro" id="IPR018022">
    <property type="entry name" value="IPT"/>
</dbReference>
<evidence type="ECO:0000256" key="11">
    <source>
        <dbReference type="RuleBase" id="RU003783"/>
    </source>
</evidence>
<dbReference type="GO" id="GO:0005524">
    <property type="term" value="F:ATP binding"/>
    <property type="evidence" value="ECO:0007669"/>
    <property type="project" value="UniProtKB-UniRule"/>
</dbReference>
<keyword evidence="15" id="KW-1185">Reference proteome</keyword>
<comment type="function">
    <text evidence="2 10 12">Catalyzes the transfer of a dimethylallyl group onto the adenine at position 37 in tRNAs that read codons beginning with uridine, leading to the formation of N6-(dimethylallyl)adenosine (i(6)A).</text>
</comment>
<dbReference type="Proteomes" id="UP000184295">
    <property type="component" value="Unassembled WGS sequence"/>
</dbReference>
<organism evidence="14 15">
    <name type="scientific">Ferrithrix thermotolerans DSM 19514</name>
    <dbReference type="NCBI Taxonomy" id="1121881"/>
    <lineage>
        <taxon>Bacteria</taxon>
        <taxon>Bacillati</taxon>
        <taxon>Actinomycetota</taxon>
        <taxon>Acidimicrobiia</taxon>
        <taxon>Acidimicrobiales</taxon>
        <taxon>Acidimicrobiaceae</taxon>
        <taxon>Ferrithrix</taxon>
    </lineage>
</organism>
<dbReference type="HAMAP" id="MF_00185">
    <property type="entry name" value="IPP_trans"/>
    <property type="match status" value="1"/>
</dbReference>
<dbReference type="SUPFAM" id="SSF52540">
    <property type="entry name" value="P-loop containing nucleoside triphosphate hydrolases"/>
    <property type="match status" value="1"/>
</dbReference>
<dbReference type="STRING" id="1121881.SAMN02745225_00696"/>
<keyword evidence="5 10" id="KW-0819">tRNA processing</keyword>
<feature type="binding site" evidence="10">
    <location>
        <begin position="20"/>
        <end position="27"/>
    </location>
    <ligand>
        <name>ATP</name>
        <dbReference type="ChEBI" id="CHEBI:30616"/>
    </ligand>
</feature>
<evidence type="ECO:0000256" key="6">
    <source>
        <dbReference type="ARBA" id="ARBA00022741"/>
    </source>
</evidence>
<dbReference type="EMBL" id="FQUL01000006">
    <property type="protein sequence ID" value="SHE46671.1"/>
    <property type="molecule type" value="Genomic_DNA"/>
</dbReference>
<dbReference type="NCBIfam" id="TIGR00174">
    <property type="entry name" value="miaA"/>
    <property type="match status" value="1"/>
</dbReference>
<keyword evidence="4 10" id="KW-0808">Transferase</keyword>
<proteinExistence type="inferred from homology"/>
<comment type="cofactor">
    <cofactor evidence="1 10">
        <name>Mg(2+)</name>
        <dbReference type="ChEBI" id="CHEBI:18420"/>
    </cofactor>
</comment>
<evidence type="ECO:0000256" key="7">
    <source>
        <dbReference type="ARBA" id="ARBA00022840"/>
    </source>
</evidence>
<comment type="subunit">
    <text evidence="10">Monomer.</text>
</comment>
<evidence type="ECO:0000256" key="4">
    <source>
        <dbReference type="ARBA" id="ARBA00022679"/>
    </source>
</evidence>
<dbReference type="PANTHER" id="PTHR11088:SF60">
    <property type="entry name" value="TRNA DIMETHYLALLYLTRANSFERASE"/>
    <property type="match status" value="1"/>
</dbReference>
<comment type="similarity">
    <text evidence="3 10 13">Belongs to the IPP transferase family.</text>
</comment>
<evidence type="ECO:0000256" key="9">
    <source>
        <dbReference type="ARBA" id="ARBA00049563"/>
    </source>
</evidence>
<dbReference type="GO" id="GO:0006400">
    <property type="term" value="P:tRNA modification"/>
    <property type="evidence" value="ECO:0007669"/>
    <property type="project" value="TreeGrafter"/>
</dbReference>
<protein>
    <recommendedName>
        <fullName evidence="10">tRNA dimethylallyltransferase</fullName>
        <ecNumber evidence="10">2.5.1.75</ecNumber>
    </recommendedName>
    <alternativeName>
        <fullName evidence="10">Dimethylallyl diphosphate:tRNA dimethylallyltransferase</fullName>
        <shortName evidence="10">DMAPP:tRNA dimethylallyltransferase</shortName>
        <shortName evidence="10">DMATase</shortName>
    </alternativeName>
    <alternativeName>
        <fullName evidence="10">Isopentenyl-diphosphate:tRNA isopentenyltransferase</fullName>
        <shortName evidence="10">IPP transferase</shortName>
        <shortName evidence="10">IPPT</shortName>
        <shortName evidence="10">IPTase</shortName>
    </alternativeName>
</protein>
<dbReference type="EC" id="2.5.1.75" evidence="10"/>
<evidence type="ECO:0000256" key="13">
    <source>
        <dbReference type="RuleBase" id="RU003785"/>
    </source>
</evidence>
<comment type="caution">
    <text evidence="10">Lacks conserved residue(s) required for the propagation of feature annotation.</text>
</comment>
<dbReference type="Pfam" id="PF01715">
    <property type="entry name" value="IPPT"/>
    <property type="match status" value="1"/>
</dbReference>
<dbReference type="GO" id="GO:0052381">
    <property type="term" value="F:tRNA dimethylallyltransferase activity"/>
    <property type="evidence" value="ECO:0007669"/>
    <property type="project" value="UniProtKB-UniRule"/>
</dbReference>
<dbReference type="OrthoDB" id="9776390at2"/>
<reference evidence="15" key="1">
    <citation type="submission" date="2016-11" db="EMBL/GenBank/DDBJ databases">
        <authorList>
            <person name="Varghese N."/>
            <person name="Submissions S."/>
        </authorList>
    </citation>
    <scope>NUCLEOTIDE SEQUENCE [LARGE SCALE GENOMIC DNA]</scope>
    <source>
        <strain evidence="15">DSM 19514</strain>
    </source>
</reference>
<evidence type="ECO:0000256" key="8">
    <source>
        <dbReference type="ARBA" id="ARBA00022842"/>
    </source>
</evidence>
<evidence type="ECO:0000313" key="15">
    <source>
        <dbReference type="Proteomes" id="UP000184295"/>
    </source>
</evidence>
<dbReference type="PANTHER" id="PTHR11088">
    <property type="entry name" value="TRNA DIMETHYLALLYLTRANSFERASE"/>
    <property type="match status" value="1"/>
</dbReference>
<sequence length="311" mass="34979">MRETSYHVREVYRGPIAIVGPTASGKTRLALDLMELLPHYEAVSVDSMTIYKEFSVGTAKPTETELAGHPYHLISVVSVVEEFSLAEFITLVQKMKEEIERRFKTALYVGGTSLYLRAVVDGLTPQPTYSGLRLWLETVSLHLGQGVLYQILKTVDPKAASKILSTNDRRVIRALEVSLGSGMHKSIYGEVFSNPDGAGGVLQFGVKVSREVLYKRIEERIHLQLEQGWIDEVAAVIESDKVISRTAAQAIGYKELAAYLRGELDYDEAVELTVRRTKNLAKRQLAWLRRDSRILWIETLDEVLERLDGTQ</sequence>
<evidence type="ECO:0000256" key="12">
    <source>
        <dbReference type="RuleBase" id="RU003784"/>
    </source>
</evidence>
<gene>
    <name evidence="10" type="primary">miaA</name>
    <name evidence="14" type="ORF">SAMN02745225_00696</name>
</gene>
<dbReference type="InterPro" id="IPR039657">
    <property type="entry name" value="Dimethylallyltransferase"/>
</dbReference>
<evidence type="ECO:0000256" key="3">
    <source>
        <dbReference type="ARBA" id="ARBA00005842"/>
    </source>
</evidence>
<feature type="region of interest" description="Interaction with substrate tRNA" evidence="10">
    <location>
        <begin position="46"/>
        <end position="49"/>
    </location>
</feature>
<evidence type="ECO:0000256" key="2">
    <source>
        <dbReference type="ARBA" id="ARBA00003213"/>
    </source>
</evidence>
<accession>A0A1M4TQD6</accession>
<evidence type="ECO:0000256" key="10">
    <source>
        <dbReference type="HAMAP-Rule" id="MF_00185"/>
    </source>
</evidence>
<evidence type="ECO:0000256" key="5">
    <source>
        <dbReference type="ARBA" id="ARBA00022694"/>
    </source>
</evidence>
<dbReference type="Gene3D" id="3.40.50.300">
    <property type="entry name" value="P-loop containing nucleotide triphosphate hydrolases"/>
    <property type="match status" value="1"/>
</dbReference>
<evidence type="ECO:0000313" key="14">
    <source>
        <dbReference type="EMBL" id="SHE46671.1"/>
    </source>
</evidence>
<dbReference type="InterPro" id="IPR027417">
    <property type="entry name" value="P-loop_NTPase"/>
</dbReference>
<keyword evidence="8 10" id="KW-0460">Magnesium</keyword>
<feature type="binding site" evidence="10">
    <location>
        <begin position="22"/>
        <end position="27"/>
    </location>
    <ligand>
        <name>substrate</name>
    </ligand>
</feature>
<feature type="site" description="Interaction with substrate tRNA" evidence="10">
    <location>
        <position position="112"/>
    </location>
</feature>
<keyword evidence="6 10" id="KW-0547">Nucleotide-binding</keyword>
<comment type="catalytic activity">
    <reaction evidence="9 10 11">
        <text>adenosine(37) in tRNA + dimethylallyl diphosphate = N(6)-dimethylallyladenosine(37) in tRNA + diphosphate</text>
        <dbReference type="Rhea" id="RHEA:26482"/>
        <dbReference type="Rhea" id="RHEA-COMP:10162"/>
        <dbReference type="Rhea" id="RHEA-COMP:10375"/>
        <dbReference type="ChEBI" id="CHEBI:33019"/>
        <dbReference type="ChEBI" id="CHEBI:57623"/>
        <dbReference type="ChEBI" id="CHEBI:74411"/>
        <dbReference type="ChEBI" id="CHEBI:74415"/>
        <dbReference type="EC" id="2.5.1.75"/>
    </reaction>
</comment>
<name>A0A1M4TQD6_9ACTN</name>
<feature type="site" description="Interaction with substrate tRNA" evidence="10">
    <location>
        <position position="133"/>
    </location>
</feature>
<dbReference type="Gene3D" id="1.10.20.140">
    <property type="match status" value="1"/>
</dbReference>
<dbReference type="AlphaFoldDB" id="A0A1M4TQD6"/>
<keyword evidence="7 10" id="KW-0067">ATP-binding</keyword>
<evidence type="ECO:0000256" key="1">
    <source>
        <dbReference type="ARBA" id="ARBA00001946"/>
    </source>
</evidence>